<name>A0A550CR37_9AGAR</name>
<evidence type="ECO:0000313" key="2">
    <source>
        <dbReference type="EMBL" id="TRM67260.1"/>
    </source>
</evidence>
<accession>A0A550CR37</accession>
<reference evidence="2 3" key="1">
    <citation type="journal article" date="2019" name="New Phytol.">
        <title>Comparative genomics reveals unique wood-decay strategies and fruiting body development in the Schizophyllaceae.</title>
        <authorList>
            <person name="Almasi E."/>
            <person name="Sahu N."/>
            <person name="Krizsan K."/>
            <person name="Balint B."/>
            <person name="Kovacs G.M."/>
            <person name="Kiss B."/>
            <person name="Cseklye J."/>
            <person name="Drula E."/>
            <person name="Henrissat B."/>
            <person name="Nagy I."/>
            <person name="Chovatia M."/>
            <person name="Adam C."/>
            <person name="LaButti K."/>
            <person name="Lipzen A."/>
            <person name="Riley R."/>
            <person name="Grigoriev I.V."/>
            <person name="Nagy L.G."/>
        </authorList>
    </citation>
    <scope>NUCLEOTIDE SEQUENCE [LARGE SCALE GENOMIC DNA]</scope>
    <source>
        <strain evidence="2 3">NL-1724</strain>
    </source>
</reference>
<keyword evidence="3" id="KW-1185">Reference proteome</keyword>
<evidence type="ECO:0000256" key="1">
    <source>
        <dbReference type="SAM" id="MobiDB-lite"/>
    </source>
</evidence>
<sequence length="166" mass="19434">MASPSAHAPKKIIPGLSRSLCARASTCRSRSRLPWNITRSVRHLRHPWHHRHRREHARRRQGHVPGMRRRRRIHLAANRHSLRPTLNYAPLCLPRRIRSHTPVRHEAITVIVSGKERRSASVLSRVRAHPSRRLRVYGTLRMSVIGALIRMSVRPFAHPCWRPHMQ</sequence>
<organism evidence="2 3">
    <name type="scientific">Schizophyllum amplum</name>
    <dbReference type="NCBI Taxonomy" id="97359"/>
    <lineage>
        <taxon>Eukaryota</taxon>
        <taxon>Fungi</taxon>
        <taxon>Dikarya</taxon>
        <taxon>Basidiomycota</taxon>
        <taxon>Agaricomycotina</taxon>
        <taxon>Agaricomycetes</taxon>
        <taxon>Agaricomycetidae</taxon>
        <taxon>Agaricales</taxon>
        <taxon>Schizophyllaceae</taxon>
        <taxon>Schizophyllum</taxon>
    </lineage>
</organism>
<dbReference type="AlphaFoldDB" id="A0A550CR37"/>
<proteinExistence type="predicted"/>
<dbReference type="Proteomes" id="UP000320762">
    <property type="component" value="Unassembled WGS sequence"/>
</dbReference>
<dbReference type="EMBL" id="VDMD01000003">
    <property type="protein sequence ID" value="TRM67260.1"/>
    <property type="molecule type" value="Genomic_DNA"/>
</dbReference>
<protein>
    <submittedName>
        <fullName evidence="2">Uncharacterized protein</fullName>
    </submittedName>
</protein>
<evidence type="ECO:0000313" key="3">
    <source>
        <dbReference type="Proteomes" id="UP000320762"/>
    </source>
</evidence>
<gene>
    <name evidence="2" type="ORF">BD626DRAFT_171522</name>
</gene>
<feature type="region of interest" description="Disordered" evidence="1">
    <location>
        <begin position="48"/>
        <end position="67"/>
    </location>
</feature>
<comment type="caution">
    <text evidence="2">The sequence shown here is derived from an EMBL/GenBank/DDBJ whole genome shotgun (WGS) entry which is preliminary data.</text>
</comment>